<dbReference type="PRINTS" id="PR00132">
    <property type="entry name" value="GLHYDRLASE2"/>
</dbReference>
<evidence type="ECO:0000256" key="6">
    <source>
        <dbReference type="ARBA" id="ARBA00022801"/>
    </source>
</evidence>
<dbReference type="Gene3D" id="2.60.120.260">
    <property type="entry name" value="Galactose-binding domain-like"/>
    <property type="match status" value="1"/>
</dbReference>
<evidence type="ECO:0000256" key="10">
    <source>
        <dbReference type="SAM" id="MobiDB-lite"/>
    </source>
</evidence>
<dbReference type="InterPro" id="IPR008979">
    <property type="entry name" value="Galactose-bd-like_sf"/>
</dbReference>
<sequence>MRHYFFSRELLAGVLTLVTVIIQAQELPYWKNTSIVKVNKEYPRTLFMTYDSKSEALNTKFENSKYYKSLNGTWKFHFADAYKQLPENVTDSATSTSGWKDIKVPGNWEVQGFGTAIYVNHPYEFVERDPKTRLPKQAPPYMPEENPVGVYRRDIDIPAEWLKDRTIFLNIGGAKSGTYVYINGKEVGYSEDSKNPAEFRINEYVKPGVNKLAIKIFRWSTGSYLEAQDFWRMSGIERDVYLWSQPNVSLRDFRVKSTLDDTYKNGVFQLEMSVANYGNGDLVEKANYSPIKPASPILGYELLDAKGKVVASASASATISVKGRGENDYKFPEIKIPGVSTWTSESPNLYKLVMTVQNQGSTQTEVVPFTVGFRKFEIKEVESNGRKDRLFLVNGQPIKFKGVNIHEHNPATGHYVTEDIMLKDFTLMKQNNLNSVRLAHYPQSRKFYELCDELGFYVYDEANIESHGMYYGKESLAKHPEWQNAHLDRTVNMFERNKNHPSVSFWSLGNEAGNGVNFDVTYRWLKEREKDFMNRPVNYERAIWGYNSDMYVPQYPSAAWLEKTGKDGSDRPVIPSEYSHAMGNSSGNLDLQWQAIYKYPNLQGGYIWDWVDQGIAQKDKNGKMFWAYGGDFGKDMASDGNFLINGIVSPDRTPHPAMQEVKYVHQDFGFEVKDLSKGLFSVKNRFYFTNTQDYVLKYNVIENGKIVAEKVVPMNLGAQQSMDVQIPVSLLKKGKEYFVNFDVYTAKTKMLVPNNFNIAHGQFRLTSEVVKESYKPAIVSPYIKTDQKGNITIVTAGKAVLTFDKAKGIVSSYKVNGKEYFQDGFGIQPNFWRGPNDNDYGSSMPKRLQIWKQSSKDFKVTEVNAVKENDHALLNATYLLPAGNLYKIQYKIYPDGVMKVNAEFTSTSMEANNVEASEATQMATFTPEMKKARENSSKLEVPRIGVRFRLSQSMNKVQYYGNGPVENYADRQSGARIGIYNTTAEDMYFPYVRPQENGHRTFNRWFSLTDGKNTGLLIIADDTVGFNALRNSVEDFDSEEAKNRPYQFNNFSSEERAANSDEKAKDLRPRQTHINDIAPRNFVEVCVDMKQMGVAGYNSWGAKPLPEYSIPSDKNYKWGFTIVPVKNTQEIAEKATLKY</sequence>
<dbReference type="InterPro" id="IPR023232">
    <property type="entry name" value="Glyco_hydro_2_AS"/>
</dbReference>
<keyword evidence="6" id="KW-0378">Hydrolase</keyword>
<dbReference type="GeneID" id="56684610"/>
<dbReference type="InterPro" id="IPR013783">
    <property type="entry name" value="Ig-like_fold"/>
</dbReference>
<dbReference type="SUPFAM" id="SSF49785">
    <property type="entry name" value="Galactose-binding domain-like"/>
    <property type="match status" value="1"/>
</dbReference>
<dbReference type="PANTHER" id="PTHR46323">
    <property type="entry name" value="BETA-GALACTOSIDASE"/>
    <property type="match status" value="1"/>
</dbReference>
<gene>
    <name evidence="12" type="ORF">BAZ09_009025</name>
</gene>
<dbReference type="SMART" id="SM01038">
    <property type="entry name" value="Bgal_small_N"/>
    <property type="match status" value="1"/>
</dbReference>
<dbReference type="InterPro" id="IPR017853">
    <property type="entry name" value="GH"/>
</dbReference>
<dbReference type="Gene3D" id="2.70.98.10">
    <property type="match status" value="1"/>
</dbReference>
<evidence type="ECO:0000313" key="13">
    <source>
        <dbReference type="Proteomes" id="UP000190057"/>
    </source>
</evidence>
<dbReference type="InterPro" id="IPR036156">
    <property type="entry name" value="Beta-gal/glucu_dom_sf"/>
</dbReference>
<dbReference type="Gene3D" id="2.60.40.10">
    <property type="entry name" value="Immunoglobulins"/>
    <property type="match status" value="2"/>
</dbReference>
<dbReference type="Pfam" id="PF00703">
    <property type="entry name" value="Glyco_hydro_2"/>
    <property type="match status" value="1"/>
</dbReference>
<dbReference type="Pfam" id="PF02836">
    <property type="entry name" value="Glyco_hydro_2_C"/>
    <property type="match status" value="1"/>
</dbReference>
<dbReference type="InterPro" id="IPR050347">
    <property type="entry name" value="Bact_Beta-galactosidase"/>
</dbReference>
<dbReference type="Proteomes" id="UP000190057">
    <property type="component" value="Chromosome"/>
</dbReference>
<keyword evidence="8" id="KW-0326">Glycosidase</keyword>
<evidence type="ECO:0000256" key="7">
    <source>
        <dbReference type="ARBA" id="ARBA00022837"/>
    </source>
</evidence>
<name>A0ABM6MTE2_9FLAO</name>
<dbReference type="Gene3D" id="3.20.20.80">
    <property type="entry name" value="Glycosidases"/>
    <property type="match status" value="1"/>
</dbReference>
<evidence type="ECO:0000256" key="9">
    <source>
        <dbReference type="ARBA" id="ARBA00032230"/>
    </source>
</evidence>
<dbReference type="InterPro" id="IPR032312">
    <property type="entry name" value="LacZ_4"/>
</dbReference>
<dbReference type="PROSITE" id="PS00608">
    <property type="entry name" value="GLYCOSYL_HYDROL_F2_2"/>
    <property type="match status" value="1"/>
</dbReference>
<evidence type="ECO:0000256" key="5">
    <source>
        <dbReference type="ARBA" id="ARBA00012756"/>
    </source>
</evidence>
<keyword evidence="13" id="KW-1185">Reference proteome</keyword>
<feature type="domain" description="Beta galactosidase small chain/" evidence="11">
    <location>
        <begin position="793"/>
        <end position="1123"/>
    </location>
</feature>
<dbReference type="SUPFAM" id="SSF51445">
    <property type="entry name" value="(Trans)glycosidases"/>
    <property type="match status" value="1"/>
</dbReference>
<dbReference type="SUPFAM" id="SSF49303">
    <property type="entry name" value="beta-Galactosidase/glucuronidase domain"/>
    <property type="match status" value="2"/>
</dbReference>
<dbReference type="InterPro" id="IPR006101">
    <property type="entry name" value="Glyco_hydro_2"/>
</dbReference>
<evidence type="ECO:0000313" key="12">
    <source>
        <dbReference type="EMBL" id="ATC36347.1"/>
    </source>
</evidence>
<dbReference type="SUPFAM" id="SSF74650">
    <property type="entry name" value="Galactose mutarotase-like"/>
    <property type="match status" value="1"/>
</dbReference>
<comment type="cofactor">
    <cofactor evidence="2">
        <name>Ca(2+)</name>
        <dbReference type="ChEBI" id="CHEBI:29108"/>
    </cofactor>
</comment>
<dbReference type="InterPro" id="IPR014718">
    <property type="entry name" value="GH-type_carb-bd"/>
</dbReference>
<dbReference type="InterPro" id="IPR006103">
    <property type="entry name" value="Glyco_hydro_2_cat"/>
</dbReference>
<dbReference type="Pfam" id="PF02837">
    <property type="entry name" value="Glyco_hydro_2_N"/>
    <property type="match status" value="1"/>
</dbReference>
<comment type="catalytic activity">
    <reaction evidence="1">
        <text>Hydrolysis of terminal non-reducing beta-D-galactose residues in beta-D-galactosides.</text>
        <dbReference type="EC" id="3.2.1.23"/>
    </reaction>
</comment>
<dbReference type="EC" id="3.2.1.23" evidence="5"/>
<organism evidence="12 13">
    <name type="scientific">Elizabethkingia anophelis R26</name>
    <dbReference type="NCBI Taxonomy" id="1246994"/>
    <lineage>
        <taxon>Bacteria</taxon>
        <taxon>Pseudomonadati</taxon>
        <taxon>Bacteroidota</taxon>
        <taxon>Flavobacteriia</taxon>
        <taxon>Flavobacteriales</taxon>
        <taxon>Weeksellaceae</taxon>
        <taxon>Elizabethkingia</taxon>
    </lineage>
</organism>
<dbReference type="InterPro" id="IPR004199">
    <property type="entry name" value="B-gal_small/dom_5"/>
</dbReference>
<evidence type="ECO:0000256" key="1">
    <source>
        <dbReference type="ARBA" id="ARBA00001412"/>
    </source>
</evidence>
<evidence type="ECO:0000256" key="2">
    <source>
        <dbReference type="ARBA" id="ARBA00001913"/>
    </source>
</evidence>
<dbReference type="PANTHER" id="PTHR46323:SF2">
    <property type="entry name" value="BETA-GALACTOSIDASE"/>
    <property type="match status" value="1"/>
</dbReference>
<comment type="similarity">
    <text evidence="3">Belongs to the glycosyl hydrolase 2 family.</text>
</comment>
<evidence type="ECO:0000259" key="11">
    <source>
        <dbReference type="SMART" id="SM01038"/>
    </source>
</evidence>
<dbReference type="RefSeq" id="WP_009091256.1">
    <property type="nucleotide sequence ID" value="NZ_ANIW01000044.1"/>
</dbReference>
<proteinExistence type="inferred from homology"/>
<comment type="subunit">
    <text evidence="4">Monomer.</text>
</comment>
<evidence type="ECO:0000256" key="8">
    <source>
        <dbReference type="ARBA" id="ARBA00023295"/>
    </source>
</evidence>
<dbReference type="Pfam" id="PF02929">
    <property type="entry name" value="Bgal_small_N"/>
    <property type="match status" value="1"/>
</dbReference>
<protein>
    <recommendedName>
        <fullName evidence="5">beta-galactosidase</fullName>
        <ecNumber evidence="5">3.2.1.23</ecNumber>
    </recommendedName>
    <alternativeName>
        <fullName evidence="9">Lactase</fullName>
    </alternativeName>
</protein>
<dbReference type="InterPro" id="IPR006104">
    <property type="entry name" value="Glyco_hydro_2_N"/>
</dbReference>
<dbReference type="Pfam" id="PF16353">
    <property type="entry name" value="LacZ_4"/>
    <property type="match status" value="1"/>
</dbReference>
<keyword evidence="7" id="KW-0106">Calcium</keyword>
<accession>A0ABM6MTE2</accession>
<feature type="region of interest" description="Disordered" evidence="10">
    <location>
        <begin position="1048"/>
        <end position="1069"/>
    </location>
</feature>
<evidence type="ECO:0000256" key="3">
    <source>
        <dbReference type="ARBA" id="ARBA00007401"/>
    </source>
</evidence>
<reference evidence="12 13" key="1">
    <citation type="submission" date="2017-09" db="EMBL/GenBank/DDBJ databases">
        <title>Complete circularized genomes of four mosquito-derived Elizabethkingia anophelis isolates.</title>
        <authorList>
            <person name="Nicholson A.C."/>
            <person name="Xu J."/>
        </authorList>
    </citation>
    <scope>NUCLEOTIDE SEQUENCE [LARGE SCALE GENOMIC DNA]</scope>
    <source>
        <strain evidence="12 13">R26</strain>
    </source>
</reference>
<dbReference type="EMBL" id="CP023401">
    <property type="protein sequence ID" value="ATC36347.1"/>
    <property type="molecule type" value="Genomic_DNA"/>
</dbReference>
<feature type="compositionally biased region" description="Basic and acidic residues" evidence="10">
    <location>
        <begin position="1053"/>
        <end position="1069"/>
    </location>
</feature>
<evidence type="ECO:0000256" key="4">
    <source>
        <dbReference type="ARBA" id="ARBA00011245"/>
    </source>
</evidence>
<dbReference type="InterPro" id="IPR006102">
    <property type="entry name" value="Ig-like_GH2"/>
</dbReference>
<dbReference type="InterPro" id="IPR011013">
    <property type="entry name" value="Gal_mutarotase_sf_dom"/>
</dbReference>